<dbReference type="InterPro" id="IPR005312">
    <property type="entry name" value="DUF1759"/>
</dbReference>
<proteinExistence type="predicted"/>
<dbReference type="AlphaFoldDB" id="A0A1E1VYR7"/>
<dbReference type="OrthoDB" id="8123403at2759"/>
<name>A0A1E1VYR7_PECGO</name>
<feature type="non-terminal residue" evidence="1">
    <location>
        <position position="163"/>
    </location>
</feature>
<accession>A0A1E1VYR7</accession>
<protein>
    <recommendedName>
        <fullName evidence="2">DH domain-containing protein</fullName>
    </recommendedName>
</protein>
<reference evidence="1" key="1">
    <citation type="submission" date="2015-09" db="EMBL/GenBank/DDBJ databases">
        <title>De novo assembly of Pectinophora gossypiella (Pink Bollworm) gut transcriptome.</title>
        <authorList>
            <person name="Tassone E.E."/>
        </authorList>
    </citation>
    <scope>NUCLEOTIDE SEQUENCE</scope>
</reference>
<evidence type="ECO:0000313" key="1">
    <source>
        <dbReference type="EMBL" id="JAT79832.1"/>
    </source>
</evidence>
<sequence>MSAVMITHYTSKRNIAYKRLSDAVALARRCKSDVSFLPRLEVWGSRLDTYMETFNESHINLVVALTESNAAPENIKEQEKYQEEADDMYFEVLEIMKKHLHKKEQSDIKPSIDTSKHQNLKLPPMKLPTFLGQLKDFPGFIDLYNTLVHHRKDLSNVEKFQYL</sequence>
<dbReference type="Pfam" id="PF03564">
    <property type="entry name" value="DUF1759"/>
    <property type="match status" value="1"/>
</dbReference>
<gene>
    <name evidence="1" type="ORF">g.683</name>
</gene>
<organism evidence="1">
    <name type="scientific">Pectinophora gossypiella</name>
    <name type="common">Cotton pink bollworm</name>
    <name type="synonym">Depressaria gossypiella</name>
    <dbReference type="NCBI Taxonomy" id="13191"/>
    <lineage>
        <taxon>Eukaryota</taxon>
        <taxon>Metazoa</taxon>
        <taxon>Ecdysozoa</taxon>
        <taxon>Arthropoda</taxon>
        <taxon>Hexapoda</taxon>
        <taxon>Insecta</taxon>
        <taxon>Pterygota</taxon>
        <taxon>Neoptera</taxon>
        <taxon>Endopterygota</taxon>
        <taxon>Lepidoptera</taxon>
        <taxon>Glossata</taxon>
        <taxon>Ditrysia</taxon>
        <taxon>Gelechioidea</taxon>
        <taxon>Gelechiidae</taxon>
        <taxon>Apatetrinae</taxon>
        <taxon>Pectinophora</taxon>
    </lineage>
</organism>
<evidence type="ECO:0008006" key="2">
    <source>
        <dbReference type="Google" id="ProtNLM"/>
    </source>
</evidence>
<dbReference type="EMBL" id="GDQN01011222">
    <property type="protein sequence ID" value="JAT79832.1"/>
    <property type="molecule type" value="Transcribed_RNA"/>
</dbReference>